<reference evidence="1 2" key="1">
    <citation type="submission" date="2018-09" db="EMBL/GenBank/DDBJ databases">
        <title>Phylogeny of the Shewanellaceae, and recommendation for two new genera, Pseudoshewanella and Parashewanella.</title>
        <authorList>
            <person name="Wang G."/>
        </authorList>
    </citation>
    <scope>NUCLEOTIDE SEQUENCE [LARGE SCALE GENOMIC DNA]</scope>
    <source>
        <strain evidence="1 2">KCTC 22492</strain>
    </source>
</reference>
<sequence>MDPVTNYLTKLGVDIKPAYFGSSNYEWGKCWDTPQWTLIYRLDENALTVCEFTSKDKASGISSAVLQMVEQLKRLKKNVAEVSNVRGRVLLDNGSAQERERHQVFHDILLKQGAKEIDQEDGSWIVY</sequence>
<dbReference type="Proteomes" id="UP000273022">
    <property type="component" value="Unassembled WGS sequence"/>
</dbReference>
<keyword evidence="2" id="KW-1185">Reference proteome</keyword>
<gene>
    <name evidence="1" type="ORF">D5R81_11240</name>
</gene>
<comment type="caution">
    <text evidence="1">The sequence shown here is derived from an EMBL/GenBank/DDBJ whole genome shotgun (WGS) entry which is preliminary data.</text>
</comment>
<dbReference type="EMBL" id="QYYH01000064">
    <property type="protein sequence ID" value="RJY13457.1"/>
    <property type="molecule type" value="Genomic_DNA"/>
</dbReference>
<evidence type="ECO:0000313" key="1">
    <source>
        <dbReference type="EMBL" id="RJY13457.1"/>
    </source>
</evidence>
<evidence type="ECO:0000313" key="2">
    <source>
        <dbReference type="Proteomes" id="UP000273022"/>
    </source>
</evidence>
<accession>A0A3A6TP85</accession>
<organism evidence="1 2">
    <name type="scientific">Parashewanella spongiae</name>
    <dbReference type="NCBI Taxonomy" id="342950"/>
    <lineage>
        <taxon>Bacteria</taxon>
        <taxon>Pseudomonadati</taxon>
        <taxon>Pseudomonadota</taxon>
        <taxon>Gammaproteobacteria</taxon>
        <taxon>Alteromonadales</taxon>
        <taxon>Shewanellaceae</taxon>
        <taxon>Parashewanella</taxon>
    </lineage>
</organism>
<name>A0A3A6TP85_9GAMM</name>
<dbReference type="RefSeq" id="WP_121853732.1">
    <property type="nucleotide sequence ID" value="NZ_CP037952.1"/>
</dbReference>
<dbReference type="OrthoDB" id="6264860at2"/>
<dbReference type="AlphaFoldDB" id="A0A3A6TP85"/>
<proteinExistence type="predicted"/>
<protein>
    <submittedName>
        <fullName evidence="1">Secretion protein</fullName>
    </submittedName>
</protein>